<evidence type="ECO:0000313" key="1">
    <source>
        <dbReference type="EMBL" id="TDC34338.1"/>
    </source>
</evidence>
<dbReference type="NCBIfam" id="NF040657">
    <property type="entry name" value="immun_SitI3"/>
    <property type="match status" value="1"/>
</dbReference>
<dbReference type="AlphaFoldDB" id="A0A4R4QFM1"/>
<dbReference type="Proteomes" id="UP000295075">
    <property type="component" value="Unassembled WGS sequence"/>
</dbReference>
<reference evidence="1 2" key="1">
    <citation type="submission" date="2019-03" db="EMBL/GenBank/DDBJ databases">
        <title>Draft genome sequences of novel Actinobacteria.</title>
        <authorList>
            <person name="Sahin N."/>
            <person name="Ay H."/>
            <person name="Saygin H."/>
        </authorList>
    </citation>
    <scope>NUCLEOTIDE SEQUENCE [LARGE SCALE GENOMIC DNA]</scope>
    <source>
        <strain evidence="1 2">JCM 30547</strain>
    </source>
</reference>
<comment type="caution">
    <text evidence="1">The sequence shown here is derived from an EMBL/GenBank/DDBJ whole genome shotgun (WGS) entry which is preliminary data.</text>
</comment>
<name>A0A4R4QFM1_9ACTN</name>
<proteinExistence type="predicted"/>
<dbReference type="RefSeq" id="WP_132402028.1">
    <property type="nucleotide sequence ID" value="NZ_SMKA01000008.1"/>
</dbReference>
<organism evidence="1 2">
    <name type="scientific">Kribbella albertanoniae</name>
    <dbReference type="NCBI Taxonomy" id="1266829"/>
    <lineage>
        <taxon>Bacteria</taxon>
        <taxon>Bacillati</taxon>
        <taxon>Actinomycetota</taxon>
        <taxon>Actinomycetes</taxon>
        <taxon>Propionibacteriales</taxon>
        <taxon>Kribbellaceae</taxon>
        <taxon>Kribbella</taxon>
    </lineage>
</organism>
<evidence type="ECO:0000313" key="2">
    <source>
        <dbReference type="Proteomes" id="UP000295075"/>
    </source>
</evidence>
<accession>A0A4R4QFM1</accession>
<keyword evidence="2" id="KW-1185">Reference proteome</keyword>
<dbReference type="OrthoDB" id="3827759at2"/>
<dbReference type="InterPro" id="IPR049799">
    <property type="entry name" value="SitI3-like"/>
</dbReference>
<dbReference type="EMBL" id="SMKA01000008">
    <property type="protein sequence ID" value="TDC34338.1"/>
    <property type="molecule type" value="Genomic_DNA"/>
</dbReference>
<protein>
    <submittedName>
        <fullName evidence="1">Uncharacterized protein</fullName>
    </submittedName>
</protein>
<gene>
    <name evidence="1" type="ORF">E1261_04070</name>
</gene>
<sequence length="122" mass="13832">MAIEYTFQLCTATPAEVISRLLVPEVWYLTTHKTPTGLRITVHPDSRPNLVLDEPEISVGFRLDKFEEPGPQYDEIARHVIAVLTAEAGDAVLQQDFERIFLLRRGTQLVVSESFWAPELLP</sequence>